<keyword evidence="5" id="KW-0539">Nucleus</keyword>
<sequence>MLYEPKACRSCAKSKRKCDKELPACLRCRSRGVVCDYPPTRPGTFAAVLDDEPVQQDLTPLSTPSTLYSSASLPSSSIAAIPSSIRPCLAWFLDANSWQVEHNEVSLSTSYCNSFLKTYVARMQDWLTTWALTGACPFIHLRLYVARFPDCLQVALTTFTAYQHRTPQNSEMILKIVEDQASKLADEIGLGSGDPAQSLSLLDQLARLHALVVYQTISLFDGDIRTRHLAESRLSLLGQWSRQLIDSARQKFSSTPALLDMTVALHFGPMDSEEHPWYLWILTESIRRTWLIANGLEAIYSMLQRGWHPCPGGVMFTTRQGVWDAASPLAWEDVCFSAGKTPEAVGFVRRFEAHRLFHDSTPDQVDEFTQLIMETTYGVERMQKWRQDNGPSRSADHGAERPSNRSLPTS</sequence>
<organism evidence="8 9">
    <name type="scientific">Sporothrix bragantina</name>
    <dbReference type="NCBI Taxonomy" id="671064"/>
    <lineage>
        <taxon>Eukaryota</taxon>
        <taxon>Fungi</taxon>
        <taxon>Dikarya</taxon>
        <taxon>Ascomycota</taxon>
        <taxon>Pezizomycotina</taxon>
        <taxon>Sordariomycetes</taxon>
        <taxon>Sordariomycetidae</taxon>
        <taxon>Ophiostomatales</taxon>
        <taxon>Ophiostomataceae</taxon>
        <taxon>Sporothrix</taxon>
    </lineage>
</organism>
<evidence type="ECO:0000256" key="5">
    <source>
        <dbReference type="ARBA" id="ARBA00023242"/>
    </source>
</evidence>
<evidence type="ECO:0000256" key="1">
    <source>
        <dbReference type="ARBA" id="ARBA00022723"/>
    </source>
</evidence>
<keyword evidence="4" id="KW-0804">Transcription</keyword>
<dbReference type="Proteomes" id="UP001642406">
    <property type="component" value="Unassembled WGS sequence"/>
</dbReference>
<evidence type="ECO:0000256" key="6">
    <source>
        <dbReference type="SAM" id="MobiDB-lite"/>
    </source>
</evidence>
<keyword evidence="9" id="KW-1185">Reference proteome</keyword>
<dbReference type="Pfam" id="PF00172">
    <property type="entry name" value="Zn_clus"/>
    <property type="match status" value="1"/>
</dbReference>
<evidence type="ECO:0000313" key="9">
    <source>
        <dbReference type="Proteomes" id="UP001642406"/>
    </source>
</evidence>
<gene>
    <name evidence="8" type="ORF">SBRCBS47491_004571</name>
</gene>
<keyword evidence="3" id="KW-0805">Transcription regulation</keyword>
<dbReference type="SUPFAM" id="SSF57701">
    <property type="entry name" value="Zn2/Cys6 DNA-binding domain"/>
    <property type="match status" value="1"/>
</dbReference>
<evidence type="ECO:0000256" key="4">
    <source>
        <dbReference type="ARBA" id="ARBA00023163"/>
    </source>
</evidence>
<evidence type="ECO:0000313" key="8">
    <source>
        <dbReference type="EMBL" id="CAK7221574.1"/>
    </source>
</evidence>
<dbReference type="InterPro" id="IPR036864">
    <property type="entry name" value="Zn2-C6_fun-type_DNA-bd_sf"/>
</dbReference>
<evidence type="ECO:0000259" key="7">
    <source>
        <dbReference type="PROSITE" id="PS50048"/>
    </source>
</evidence>
<dbReference type="PANTHER" id="PTHR47660">
    <property type="entry name" value="TRANSCRIPTION FACTOR WITH C2H2 AND ZN(2)-CYS(6) DNA BINDING DOMAIN (EUROFUNG)-RELATED-RELATED"/>
    <property type="match status" value="1"/>
</dbReference>
<reference evidence="8 9" key="1">
    <citation type="submission" date="2024-01" db="EMBL/GenBank/DDBJ databases">
        <authorList>
            <person name="Allen C."/>
            <person name="Tagirdzhanova G."/>
        </authorList>
    </citation>
    <scope>NUCLEOTIDE SEQUENCE [LARGE SCALE GENOMIC DNA]</scope>
</reference>
<dbReference type="InterPro" id="IPR001138">
    <property type="entry name" value="Zn2Cys6_DnaBD"/>
</dbReference>
<dbReference type="Gene3D" id="4.10.240.10">
    <property type="entry name" value="Zn(2)-C6 fungal-type DNA-binding domain"/>
    <property type="match status" value="1"/>
</dbReference>
<name>A0ABP0BPJ8_9PEZI</name>
<keyword evidence="1" id="KW-0479">Metal-binding</keyword>
<accession>A0ABP0BPJ8</accession>
<dbReference type="PROSITE" id="PS00463">
    <property type="entry name" value="ZN2_CY6_FUNGAL_1"/>
    <property type="match status" value="1"/>
</dbReference>
<proteinExistence type="predicted"/>
<evidence type="ECO:0000256" key="2">
    <source>
        <dbReference type="ARBA" id="ARBA00022833"/>
    </source>
</evidence>
<comment type="caution">
    <text evidence="8">The sequence shown here is derived from an EMBL/GenBank/DDBJ whole genome shotgun (WGS) entry which is preliminary data.</text>
</comment>
<keyword evidence="2" id="KW-0862">Zinc</keyword>
<dbReference type="PROSITE" id="PS50048">
    <property type="entry name" value="ZN2_CY6_FUNGAL_2"/>
    <property type="match status" value="1"/>
</dbReference>
<dbReference type="SMART" id="SM00066">
    <property type="entry name" value="GAL4"/>
    <property type="match status" value="1"/>
</dbReference>
<dbReference type="CDD" id="cd00067">
    <property type="entry name" value="GAL4"/>
    <property type="match status" value="1"/>
</dbReference>
<protein>
    <recommendedName>
        <fullName evidence="7">Zn(2)-C6 fungal-type domain-containing protein</fullName>
    </recommendedName>
</protein>
<feature type="region of interest" description="Disordered" evidence="6">
    <location>
        <begin position="387"/>
        <end position="410"/>
    </location>
</feature>
<evidence type="ECO:0000256" key="3">
    <source>
        <dbReference type="ARBA" id="ARBA00023015"/>
    </source>
</evidence>
<feature type="domain" description="Zn(2)-C6 fungal-type" evidence="7">
    <location>
        <begin position="7"/>
        <end position="37"/>
    </location>
</feature>
<dbReference type="EMBL" id="CAWUHC010000035">
    <property type="protein sequence ID" value="CAK7221574.1"/>
    <property type="molecule type" value="Genomic_DNA"/>
</dbReference>
<feature type="compositionally biased region" description="Basic and acidic residues" evidence="6">
    <location>
        <begin position="394"/>
        <end position="403"/>
    </location>
</feature>